<dbReference type="Gene3D" id="3.30.300.130">
    <property type="entry name" value="Fe-S cluster assembly (FSCA)"/>
    <property type="match status" value="1"/>
</dbReference>
<feature type="domain" description="NIF system FeS cluster assembly NifU C-terminal" evidence="1">
    <location>
        <begin position="220"/>
        <end position="285"/>
    </location>
</feature>
<dbReference type="GO" id="GO:0016226">
    <property type="term" value="P:iron-sulfur cluster assembly"/>
    <property type="evidence" value="ECO:0007669"/>
    <property type="project" value="InterPro"/>
</dbReference>
<organism evidence="2">
    <name type="scientific">marine metagenome</name>
    <dbReference type="NCBI Taxonomy" id="408172"/>
    <lineage>
        <taxon>unclassified sequences</taxon>
        <taxon>metagenomes</taxon>
        <taxon>ecological metagenomes</taxon>
    </lineage>
</organism>
<dbReference type="EMBL" id="UINC01000699">
    <property type="protein sequence ID" value="SUZ59778.1"/>
    <property type="molecule type" value="Genomic_DNA"/>
</dbReference>
<evidence type="ECO:0000259" key="1">
    <source>
        <dbReference type="Pfam" id="PF01106"/>
    </source>
</evidence>
<accession>A0A381P0T0</accession>
<name>A0A381P0T0_9ZZZZ</name>
<dbReference type="InterPro" id="IPR036873">
    <property type="entry name" value="Rhodanese-like_dom_sf"/>
</dbReference>
<sequence>MFKFKDLSEGNDFNIAEYRLSPHEFFEKRRTSKRPYVFDLRSSEAHEAENIPGSHSLPIEHFETSIYQMPFAGDILLYGGEDGEVLTAAEILYDNGFDSFSFTDSYEALFSSANTSYLSITDSAGEQINDKLQSVDALKGVQLIVEPTSPLKANYQLEFVESPPESSIQFEVAGILVFSERKNVSYLEGTIIEINEDGDLEARNPQLSISKLSGSLEDQIQLMLDEQVNPMLASHGGNVMLEGIKDSAAYVRFGGGCQGCSMIDTTVKQGVEVMLKEAIPELVGVFDVTDHSEGESPFFTG</sequence>
<dbReference type="InterPro" id="IPR035903">
    <property type="entry name" value="HesB-like_dom_sf"/>
</dbReference>
<dbReference type="SUPFAM" id="SSF89360">
    <property type="entry name" value="HesB-like domain"/>
    <property type="match status" value="1"/>
</dbReference>
<dbReference type="Pfam" id="PF01106">
    <property type="entry name" value="NifU"/>
    <property type="match status" value="1"/>
</dbReference>
<dbReference type="SUPFAM" id="SSF117916">
    <property type="entry name" value="Fe-S cluster assembly (FSCA) domain-like"/>
    <property type="match status" value="1"/>
</dbReference>
<gene>
    <name evidence="2" type="ORF">METZ01_LOCUS12632</name>
</gene>
<dbReference type="AlphaFoldDB" id="A0A381P0T0"/>
<dbReference type="Gene3D" id="2.60.300.12">
    <property type="entry name" value="HesB-like domain"/>
    <property type="match status" value="1"/>
</dbReference>
<protein>
    <recommendedName>
        <fullName evidence="1">NIF system FeS cluster assembly NifU C-terminal domain-containing protein</fullName>
    </recommendedName>
</protein>
<dbReference type="InterPro" id="IPR034904">
    <property type="entry name" value="FSCA_dom_sf"/>
</dbReference>
<dbReference type="GO" id="GO:0051536">
    <property type="term" value="F:iron-sulfur cluster binding"/>
    <property type="evidence" value="ECO:0007669"/>
    <property type="project" value="InterPro"/>
</dbReference>
<dbReference type="Gene3D" id="3.40.250.10">
    <property type="entry name" value="Rhodanese-like domain"/>
    <property type="match status" value="1"/>
</dbReference>
<dbReference type="PANTHER" id="PTHR11178">
    <property type="entry name" value="IRON-SULFUR CLUSTER SCAFFOLD PROTEIN NFU-RELATED"/>
    <property type="match status" value="1"/>
</dbReference>
<dbReference type="InterPro" id="IPR001075">
    <property type="entry name" value="NIF_FeS_clus_asmbl_NifU_C"/>
</dbReference>
<dbReference type="CDD" id="cd00158">
    <property type="entry name" value="RHOD"/>
    <property type="match status" value="1"/>
</dbReference>
<reference evidence="2" key="1">
    <citation type="submission" date="2018-05" db="EMBL/GenBank/DDBJ databases">
        <authorList>
            <person name="Lanie J.A."/>
            <person name="Ng W.-L."/>
            <person name="Kazmierczak K.M."/>
            <person name="Andrzejewski T.M."/>
            <person name="Davidsen T.M."/>
            <person name="Wayne K.J."/>
            <person name="Tettelin H."/>
            <person name="Glass J.I."/>
            <person name="Rusch D."/>
            <person name="Podicherti R."/>
            <person name="Tsui H.-C.T."/>
            <person name="Winkler M.E."/>
        </authorList>
    </citation>
    <scope>NUCLEOTIDE SEQUENCE</scope>
</reference>
<dbReference type="SUPFAM" id="SSF52821">
    <property type="entry name" value="Rhodanese/Cell cycle control phosphatase"/>
    <property type="match status" value="1"/>
</dbReference>
<proteinExistence type="predicted"/>
<dbReference type="GO" id="GO:0005506">
    <property type="term" value="F:iron ion binding"/>
    <property type="evidence" value="ECO:0007669"/>
    <property type="project" value="InterPro"/>
</dbReference>
<dbReference type="PANTHER" id="PTHR11178:SF51">
    <property type="entry name" value="FE_S BIOGENESIS PROTEIN NFUA"/>
    <property type="match status" value="1"/>
</dbReference>
<evidence type="ECO:0000313" key="2">
    <source>
        <dbReference type="EMBL" id="SUZ59778.1"/>
    </source>
</evidence>